<keyword evidence="13" id="KW-1185">Reference proteome</keyword>
<dbReference type="AlphaFoldDB" id="A0A3D8I8X5"/>
<dbReference type="Pfam" id="PF01050">
    <property type="entry name" value="MannoseP_isomer"/>
    <property type="match status" value="1"/>
</dbReference>
<evidence type="ECO:0000259" key="11">
    <source>
        <dbReference type="Pfam" id="PF22640"/>
    </source>
</evidence>
<dbReference type="SUPFAM" id="SSF53448">
    <property type="entry name" value="Nucleotide-diphospho-sugar transferases"/>
    <property type="match status" value="1"/>
</dbReference>
<keyword evidence="6" id="KW-0342">GTP-binding</keyword>
<dbReference type="InterPro" id="IPR001538">
    <property type="entry name" value="Man6P_isomerase-2_C"/>
</dbReference>
<evidence type="ECO:0000259" key="10">
    <source>
        <dbReference type="Pfam" id="PF01050"/>
    </source>
</evidence>
<dbReference type="Pfam" id="PF22640">
    <property type="entry name" value="ManC_GMP_beta-helix"/>
    <property type="match status" value="1"/>
</dbReference>
<keyword evidence="4 12" id="KW-0548">Nucleotidyltransferase</keyword>
<dbReference type="GO" id="GO:0016853">
    <property type="term" value="F:isomerase activity"/>
    <property type="evidence" value="ECO:0007669"/>
    <property type="project" value="UniProtKB-KW"/>
</dbReference>
<name>A0A3D8I8X5_9HELI</name>
<dbReference type="PANTHER" id="PTHR46390:SF1">
    <property type="entry name" value="MANNOSE-1-PHOSPHATE GUANYLYLTRANSFERASE"/>
    <property type="match status" value="1"/>
</dbReference>
<dbReference type="InterPro" id="IPR014710">
    <property type="entry name" value="RmlC-like_jellyroll"/>
</dbReference>
<feature type="domain" description="Nucleotidyl transferase" evidence="9">
    <location>
        <begin position="3"/>
        <end position="283"/>
    </location>
</feature>
<keyword evidence="3 12" id="KW-0808">Transferase</keyword>
<dbReference type="EC" id="2.7.7.13" evidence="2"/>
<accession>A0A3D8I8X5</accession>
<gene>
    <name evidence="12" type="ORF">CQA43_09065</name>
</gene>
<evidence type="ECO:0000256" key="7">
    <source>
        <dbReference type="ARBA" id="ARBA00047343"/>
    </source>
</evidence>
<comment type="catalytic activity">
    <reaction evidence="7">
        <text>alpha-D-mannose 1-phosphate + GTP + H(+) = GDP-alpha-D-mannose + diphosphate</text>
        <dbReference type="Rhea" id="RHEA:15229"/>
        <dbReference type="ChEBI" id="CHEBI:15378"/>
        <dbReference type="ChEBI" id="CHEBI:33019"/>
        <dbReference type="ChEBI" id="CHEBI:37565"/>
        <dbReference type="ChEBI" id="CHEBI:57527"/>
        <dbReference type="ChEBI" id="CHEBI:58409"/>
        <dbReference type="EC" id="2.7.7.13"/>
    </reaction>
</comment>
<evidence type="ECO:0000313" key="13">
    <source>
        <dbReference type="Proteomes" id="UP000256650"/>
    </source>
</evidence>
<dbReference type="OrthoDB" id="9806359at2"/>
<evidence type="ECO:0000256" key="5">
    <source>
        <dbReference type="ARBA" id="ARBA00022741"/>
    </source>
</evidence>
<dbReference type="CDD" id="cd02509">
    <property type="entry name" value="GDP-M1P_Guanylyltransferase"/>
    <property type="match status" value="1"/>
</dbReference>
<dbReference type="InterPro" id="IPR049577">
    <property type="entry name" value="GMPP_N"/>
</dbReference>
<keyword evidence="5" id="KW-0547">Nucleotide-binding</keyword>
<evidence type="ECO:0000256" key="3">
    <source>
        <dbReference type="ARBA" id="ARBA00022679"/>
    </source>
</evidence>
<evidence type="ECO:0000256" key="6">
    <source>
        <dbReference type="ARBA" id="ARBA00023134"/>
    </source>
</evidence>
<dbReference type="InterPro" id="IPR029044">
    <property type="entry name" value="Nucleotide-diphossugar_trans"/>
</dbReference>
<dbReference type="FunFam" id="3.90.550.10:FF:000046">
    <property type="entry name" value="Mannose-1-phosphate guanylyltransferase (GDP)"/>
    <property type="match status" value="1"/>
</dbReference>
<feature type="domain" description="MannoseP isomerase/GMP-like beta-helix" evidence="11">
    <location>
        <begin position="294"/>
        <end position="346"/>
    </location>
</feature>
<dbReference type="GO" id="GO:0004475">
    <property type="term" value="F:mannose-1-phosphate guanylyltransferase (GTP) activity"/>
    <property type="evidence" value="ECO:0007669"/>
    <property type="project" value="UniProtKB-EC"/>
</dbReference>
<dbReference type="GO" id="GO:0000271">
    <property type="term" value="P:polysaccharide biosynthetic process"/>
    <property type="evidence" value="ECO:0007669"/>
    <property type="project" value="InterPro"/>
</dbReference>
<comment type="caution">
    <text evidence="12">The sequence shown here is derived from an EMBL/GenBank/DDBJ whole genome shotgun (WGS) entry which is preliminary data.</text>
</comment>
<sequence>MTNIILCGGSGTRLFPLSRSNFPKQFLKIFNINTGNEGEQQNTTTQSLFQLTLLRNAKFCQDSLIVTNNEQYFLSLEQLREIQKDSKFILESSARNTAAAIILACLELPEDTIVLVTPSDHLIQDEASYAQCLQKASILAQKGHLVTFGITPNFPETGFGYIKAKGEDVESFREKPDLKTAQMYVDSKDYFWNSGMFCFKVKTLLEECKVYAREIYDSCVAVSTCAERLEDVVYLKDMDKIPSNSIDYAIMEQSKNVKIVPSNIAWSDVGSFDSLFNTFSKDIQNNAIEANATILESSNNLIYCDNPKKVVATIGLQDSIVIDTGDCLLISKRGESQKVKNIVEKLSSKGNLCKTHLTTYRPWGSFTILEDNKGYKIKKIIVNPSKRLSLQKHFHRNEHWIVVSGTAKVEIDGEVSLVRPNESIYIKMGHAHRLSNEGKIPIVLIEAQVGEYTGEDDIVRIEDDFNRE</sequence>
<dbReference type="Gene3D" id="2.60.120.10">
    <property type="entry name" value="Jelly Rolls"/>
    <property type="match status" value="1"/>
</dbReference>
<reference evidence="12 13" key="1">
    <citation type="submission" date="2018-04" db="EMBL/GenBank/DDBJ databases">
        <title>Novel Campyloabacter and Helicobacter Species and Strains.</title>
        <authorList>
            <person name="Mannion A.J."/>
            <person name="Shen Z."/>
            <person name="Fox J.G."/>
        </authorList>
    </citation>
    <scope>NUCLEOTIDE SEQUENCE [LARGE SCALE GENOMIC DNA]</scope>
    <source>
        <strain evidence="12 13">MIT 99-5101</strain>
    </source>
</reference>
<dbReference type="PANTHER" id="PTHR46390">
    <property type="entry name" value="MANNOSE-1-PHOSPHATE GUANYLYLTRANSFERASE"/>
    <property type="match status" value="1"/>
</dbReference>
<dbReference type="GO" id="GO:0005525">
    <property type="term" value="F:GTP binding"/>
    <property type="evidence" value="ECO:0007669"/>
    <property type="project" value="UniProtKB-KW"/>
</dbReference>
<dbReference type="EMBL" id="NXLS01000013">
    <property type="protein sequence ID" value="RDU61620.1"/>
    <property type="molecule type" value="Genomic_DNA"/>
</dbReference>
<dbReference type="InterPro" id="IPR054566">
    <property type="entry name" value="ManC/GMP-like_b-helix"/>
</dbReference>
<dbReference type="Proteomes" id="UP000256650">
    <property type="component" value="Unassembled WGS sequence"/>
</dbReference>
<evidence type="ECO:0000256" key="8">
    <source>
        <dbReference type="RuleBase" id="RU004190"/>
    </source>
</evidence>
<dbReference type="SUPFAM" id="SSF51182">
    <property type="entry name" value="RmlC-like cupins"/>
    <property type="match status" value="1"/>
</dbReference>
<dbReference type="FunFam" id="2.60.120.10:FF:000032">
    <property type="entry name" value="Mannose-1-phosphate guanylyltransferase/mannose-6-phosphate isomerase"/>
    <property type="match status" value="1"/>
</dbReference>
<comment type="similarity">
    <text evidence="1 8">Belongs to the mannose-6-phosphate isomerase type 2 family.</text>
</comment>
<dbReference type="CDD" id="cd02213">
    <property type="entry name" value="cupin_PMI_typeII_C"/>
    <property type="match status" value="1"/>
</dbReference>
<evidence type="ECO:0000256" key="1">
    <source>
        <dbReference type="ARBA" id="ARBA00006115"/>
    </source>
</evidence>
<dbReference type="Pfam" id="PF00483">
    <property type="entry name" value="NTP_transferase"/>
    <property type="match status" value="1"/>
</dbReference>
<dbReference type="InterPro" id="IPR006375">
    <property type="entry name" value="Man1P_GuaTrfase/Man6P_Isoase"/>
</dbReference>
<dbReference type="Gene3D" id="3.90.550.10">
    <property type="entry name" value="Spore Coat Polysaccharide Biosynthesis Protein SpsA, Chain A"/>
    <property type="match status" value="1"/>
</dbReference>
<dbReference type="GO" id="GO:0009298">
    <property type="term" value="P:GDP-mannose biosynthetic process"/>
    <property type="evidence" value="ECO:0007669"/>
    <property type="project" value="TreeGrafter"/>
</dbReference>
<proteinExistence type="inferred from homology"/>
<evidence type="ECO:0000259" key="9">
    <source>
        <dbReference type="Pfam" id="PF00483"/>
    </source>
</evidence>
<dbReference type="InterPro" id="IPR005835">
    <property type="entry name" value="NTP_transferase_dom"/>
</dbReference>
<evidence type="ECO:0000256" key="2">
    <source>
        <dbReference type="ARBA" id="ARBA00012387"/>
    </source>
</evidence>
<feature type="domain" description="Mannose-6-phosphate isomerase type II C-terminal" evidence="10">
    <location>
        <begin position="352"/>
        <end position="463"/>
    </location>
</feature>
<organism evidence="12 13">
    <name type="scientific">Helicobacter ganmani</name>
    <dbReference type="NCBI Taxonomy" id="60246"/>
    <lineage>
        <taxon>Bacteria</taxon>
        <taxon>Pseudomonadati</taxon>
        <taxon>Campylobacterota</taxon>
        <taxon>Epsilonproteobacteria</taxon>
        <taxon>Campylobacterales</taxon>
        <taxon>Helicobacteraceae</taxon>
        <taxon>Helicobacter</taxon>
    </lineage>
</organism>
<dbReference type="InterPro" id="IPR051161">
    <property type="entry name" value="Mannose-6P_isomerase_type2"/>
</dbReference>
<dbReference type="GeneID" id="82536429"/>
<dbReference type="NCBIfam" id="TIGR01479">
    <property type="entry name" value="GMP_PMI"/>
    <property type="match status" value="1"/>
</dbReference>
<protein>
    <recommendedName>
        <fullName evidence="2">mannose-1-phosphate guanylyltransferase</fullName>
        <ecNumber evidence="2">2.7.7.13</ecNumber>
    </recommendedName>
</protein>
<keyword evidence="12" id="KW-0413">Isomerase</keyword>
<dbReference type="RefSeq" id="WP_115552278.1">
    <property type="nucleotide sequence ID" value="NZ_CAOOSM010000019.1"/>
</dbReference>
<evidence type="ECO:0000256" key="4">
    <source>
        <dbReference type="ARBA" id="ARBA00022695"/>
    </source>
</evidence>
<evidence type="ECO:0000313" key="12">
    <source>
        <dbReference type="EMBL" id="RDU61620.1"/>
    </source>
</evidence>
<dbReference type="InterPro" id="IPR011051">
    <property type="entry name" value="RmlC_Cupin_sf"/>
</dbReference>